<reference evidence="1" key="1">
    <citation type="submission" date="2005-10" db="EMBL/GenBank/DDBJ databases">
        <authorList>
            <person name="Loftus B.J."/>
            <person name="Nene V.M."/>
            <person name="Hannick L.I."/>
            <person name="Bidwell S."/>
            <person name="Haas B."/>
            <person name="Amedeo P."/>
            <person name="Orvis J."/>
            <person name="Wortman J.R."/>
            <person name="White O.R."/>
            <person name="Salzberg S."/>
            <person name="Shumway M."/>
            <person name="Koo H."/>
            <person name="Zhao Y."/>
            <person name="Holmes M."/>
            <person name="Miller J."/>
            <person name="Schatz M."/>
            <person name="Pop M."/>
            <person name="Pai G."/>
            <person name="Utterback T."/>
            <person name="Rogers Y.-H."/>
            <person name="Kravitz S."/>
            <person name="Fraser C.M."/>
        </authorList>
    </citation>
    <scope>NUCLEOTIDE SEQUENCE</scope>
    <source>
        <strain evidence="1">Liverpool</strain>
    </source>
</reference>
<dbReference type="AlphaFoldDB" id="Q17GN2"/>
<reference evidence="1" key="2">
    <citation type="journal article" date="2007" name="Science">
        <title>Genome sequence of Aedes aegypti, a major arbovirus vector.</title>
        <authorList>
            <person name="Nene V."/>
            <person name="Wortman J.R."/>
            <person name="Lawson D."/>
            <person name="Haas B."/>
            <person name="Kodira C."/>
            <person name="Tu Z.J."/>
            <person name="Loftus B."/>
            <person name="Xi Z."/>
            <person name="Megy K."/>
            <person name="Grabherr M."/>
            <person name="Ren Q."/>
            <person name="Zdobnov E.M."/>
            <person name="Lobo N.F."/>
            <person name="Campbell K.S."/>
            <person name="Brown S.E."/>
            <person name="Bonaldo M.F."/>
            <person name="Zhu J."/>
            <person name="Sinkins S.P."/>
            <person name="Hogenkamp D.G."/>
            <person name="Amedeo P."/>
            <person name="Arensburger P."/>
            <person name="Atkinson P.W."/>
            <person name="Bidwell S."/>
            <person name="Biedler J."/>
            <person name="Birney E."/>
            <person name="Bruggner R.V."/>
            <person name="Costas J."/>
            <person name="Coy M.R."/>
            <person name="Crabtree J."/>
            <person name="Crawford M."/>
            <person name="Debruyn B."/>
            <person name="Decaprio D."/>
            <person name="Eiglmeier K."/>
            <person name="Eisenstadt E."/>
            <person name="El-Dorry H."/>
            <person name="Gelbart W.M."/>
            <person name="Gomes S.L."/>
            <person name="Hammond M."/>
            <person name="Hannick L.I."/>
            <person name="Hogan J.R."/>
            <person name="Holmes M.H."/>
            <person name="Jaffe D."/>
            <person name="Johnston J.S."/>
            <person name="Kennedy R.C."/>
            <person name="Koo H."/>
            <person name="Kravitz S."/>
            <person name="Kriventseva E.V."/>
            <person name="Kulp D."/>
            <person name="Labutti K."/>
            <person name="Lee E."/>
            <person name="Li S."/>
            <person name="Lovin D.D."/>
            <person name="Mao C."/>
            <person name="Mauceli E."/>
            <person name="Menck C.F."/>
            <person name="Miller J.R."/>
            <person name="Montgomery P."/>
            <person name="Mori A."/>
            <person name="Nascimento A.L."/>
            <person name="Naveira H.F."/>
            <person name="Nusbaum C."/>
            <person name="O'leary S."/>
            <person name="Orvis J."/>
            <person name="Pertea M."/>
            <person name="Quesneville H."/>
            <person name="Reidenbach K.R."/>
            <person name="Rogers Y.H."/>
            <person name="Roth C.W."/>
            <person name="Schneider J.R."/>
            <person name="Schatz M."/>
            <person name="Shumway M."/>
            <person name="Stanke M."/>
            <person name="Stinson E.O."/>
            <person name="Tubio J.M."/>
            <person name="Vanzee J.P."/>
            <person name="Verjovski-Almeida S."/>
            <person name="Werner D."/>
            <person name="White O."/>
            <person name="Wyder S."/>
            <person name="Zeng Q."/>
            <person name="Zhao Q."/>
            <person name="Zhao Y."/>
            <person name="Hill C.A."/>
            <person name="Raikhel A.S."/>
            <person name="Soares M.B."/>
            <person name="Knudson D.L."/>
            <person name="Lee N.H."/>
            <person name="Galagan J."/>
            <person name="Salzberg S.L."/>
            <person name="Paulsen I.T."/>
            <person name="Dimopoulos G."/>
            <person name="Collins F.H."/>
            <person name="Birren B."/>
            <person name="Fraser-Liggett C.M."/>
            <person name="Severson D.W."/>
        </authorList>
    </citation>
    <scope>NUCLEOTIDE SEQUENCE [LARGE SCALE GENOMIC DNA]</scope>
    <source>
        <strain evidence="1">Liverpool</strain>
    </source>
</reference>
<evidence type="ECO:0000313" key="2">
    <source>
        <dbReference type="Proteomes" id="UP000682892"/>
    </source>
</evidence>
<dbReference type="EMBL" id="CH477257">
    <property type="protein sequence ID" value="EAT45835.1"/>
    <property type="molecule type" value="Genomic_DNA"/>
</dbReference>
<evidence type="ECO:0000313" key="1">
    <source>
        <dbReference type="EMBL" id="EAT45835.1"/>
    </source>
</evidence>
<dbReference type="Proteomes" id="UP000682892">
    <property type="component" value="Chromosome 2"/>
</dbReference>
<organism evidence="1 2">
    <name type="scientific">Aedes aegypti</name>
    <name type="common">Yellowfever mosquito</name>
    <name type="synonym">Culex aegypti</name>
    <dbReference type="NCBI Taxonomy" id="7159"/>
    <lineage>
        <taxon>Eukaryota</taxon>
        <taxon>Metazoa</taxon>
        <taxon>Ecdysozoa</taxon>
        <taxon>Arthropoda</taxon>
        <taxon>Hexapoda</taxon>
        <taxon>Insecta</taxon>
        <taxon>Pterygota</taxon>
        <taxon>Neoptera</taxon>
        <taxon>Endopterygota</taxon>
        <taxon>Diptera</taxon>
        <taxon>Nematocera</taxon>
        <taxon>Culicoidea</taxon>
        <taxon>Culicidae</taxon>
        <taxon>Culicinae</taxon>
        <taxon>Aedini</taxon>
        <taxon>Aedes</taxon>
        <taxon>Stegomyia</taxon>
    </lineage>
</organism>
<name>Q17GN2_AEDAE</name>
<gene>
    <name evidence="1" type="ORF">AaeL_AAEL002926</name>
</gene>
<accession>Q17GN2</accession>
<dbReference type="PaxDb" id="7159-AAEL002926-PA"/>
<dbReference type="HOGENOM" id="CLU_1696952_0_0_1"/>
<sequence>MGFQLHLQHKPFGAELTRVRLLIGMRPHVNGQGILLLQYLATNMARKLAGMSLYVFSHDTRMAQEFSTYGTRNLLALVLDRVMIIVRASVLEFLLAQIAREFEVILAMDQKLVFVPSNSFAVMLITTIVRAPVRSQASVLVHVLLEHRSLYLLST</sequence>
<protein>
    <submittedName>
        <fullName evidence="1">AAEL002926-PA</fullName>
    </submittedName>
</protein>
<reference evidence="1" key="3">
    <citation type="submission" date="2012-09" db="EMBL/GenBank/DDBJ databases">
        <authorList>
            <consortium name="VectorBase"/>
        </authorList>
    </citation>
    <scope>NUCLEOTIDE SEQUENCE</scope>
    <source>
        <strain evidence="1">Liverpool</strain>
    </source>
</reference>
<proteinExistence type="predicted"/>